<dbReference type="PANTHER" id="PTHR23408">
    <property type="entry name" value="METHYLMALONYL-COA MUTASE"/>
    <property type="match status" value="1"/>
</dbReference>
<dbReference type="Gene3D" id="3.40.50.300">
    <property type="entry name" value="P-loop containing nucleotide triphosphate hydrolases"/>
    <property type="match status" value="1"/>
</dbReference>
<dbReference type="OrthoDB" id="1476984at2759"/>
<dbReference type="EMBL" id="JANBQB010000288">
    <property type="protein sequence ID" value="KAJ1978255.1"/>
    <property type="molecule type" value="Genomic_DNA"/>
</dbReference>
<dbReference type="InterPro" id="IPR027417">
    <property type="entry name" value="P-loop_NTPase"/>
</dbReference>
<dbReference type="GO" id="GO:0005737">
    <property type="term" value="C:cytoplasm"/>
    <property type="evidence" value="ECO:0007669"/>
    <property type="project" value="TreeGrafter"/>
</dbReference>
<name>A0A9W8ECT1_9FUNG</name>
<dbReference type="PANTHER" id="PTHR23408:SF3">
    <property type="entry name" value="METHYLMALONIC ACIDURIA TYPE A PROTEIN, MITOCHONDRIAL"/>
    <property type="match status" value="1"/>
</dbReference>
<evidence type="ECO:0000313" key="2">
    <source>
        <dbReference type="EMBL" id="KAJ1978255.1"/>
    </source>
</evidence>
<evidence type="ECO:0000313" key="3">
    <source>
        <dbReference type="Proteomes" id="UP001151582"/>
    </source>
</evidence>
<organism evidence="2 3">
    <name type="scientific">Dimargaris verticillata</name>
    <dbReference type="NCBI Taxonomy" id="2761393"/>
    <lineage>
        <taxon>Eukaryota</taxon>
        <taxon>Fungi</taxon>
        <taxon>Fungi incertae sedis</taxon>
        <taxon>Zoopagomycota</taxon>
        <taxon>Kickxellomycotina</taxon>
        <taxon>Dimargaritomycetes</taxon>
        <taxon>Dimargaritales</taxon>
        <taxon>Dimargaritaceae</taxon>
        <taxon>Dimargaris</taxon>
    </lineage>
</organism>
<reference evidence="2" key="1">
    <citation type="submission" date="2022-07" db="EMBL/GenBank/DDBJ databases">
        <title>Phylogenomic reconstructions and comparative analyses of Kickxellomycotina fungi.</title>
        <authorList>
            <person name="Reynolds N.K."/>
            <person name="Stajich J.E."/>
            <person name="Barry K."/>
            <person name="Grigoriev I.V."/>
            <person name="Crous P."/>
            <person name="Smith M.E."/>
        </authorList>
    </citation>
    <scope>NUCLEOTIDE SEQUENCE</scope>
    <source>
        <strain evidence="2">RSA 567</strain>
    </source>
</reference>
<sequence>MGTRTLSRRLFLSGPIGFGRTLAHRHYSATTGANTADIRGLYQAICQGHRAALSRAITLAYIRPSPSRGTLGGVAKNTHESMLLCEGGDELQGLKKGVMELADMVIVNKADGELLNAARRAKMEYTSALKFMHPRTPEWRVPVTMVSATTGKGLTEAWAIMQQFHMVCENQGLLQRRRGEQRKRWLWNNVSTLLTQKLTSDPELRHASQRLEDQVVAGTITPSGAARQILDHVLNQWHHERLRRQQS</sequence>
<proteinExistence type="inferred from homology"/>
<accession>A0A9W8ECT1</accession>
<dbReference type="InterPro" id="IPR005129">
    <property type="entry name" value="GTPase_ArgK"/>
</dbReference>
<dbReference type="GO" id="GO:0003924">
    <property type="term" value="F:GTPase activity"/>
    <property type="evidence" value="ECO:0007669"/>
    <property type="project" value="InterPro"/>
</dbReference>
<dbReference type="Pfam" id="PF03308">
    <property type="entry name" value="MeaB"/>
    <property type="match status" value="1"/>
</dbReference>
<dbReference type="AlphaFoldDB" id="A0A9W8ECT1"/>
<protein>
    <submittedName>
        <fullName evidence="2">Uncharacterized protein</fullName>
    </submittedName>
</protein>
<dbReference type="SUPFAM" id="SSF52540">
    <property type="entry name" value="P-loop containing nucleoside triphosphate hydrolases"/>
    <property type="match status" value="1"/>
</dbReference>
<keyword evidence="3" id="KW-1185">Reference proteome</keyword>
<evidence type="ECO:0000256" key="1">
    <source>
        <dbReference type="ARBA" id="ARBA00009625"/>
    </source>
</evidence>
<comment type="similarity">
    <text evidence="1">Belongs to the SIMIBI class G3E GTPase family. ArgK/MeaB subfamily.</text>
</comment>
<dbReference type="GO" id="GO:0005525">
    <property type="term" value="F:GTP binding"/>
    <property type="evidence" value="ECO:0007669"/>
    <property type="project" value="InterPro"/>
</dbReference>
<dbReference type="Proteomes" id="UP001151582">
    <property type="component" value="Unassembled WGS sequence"/>
</dbReference>
<gene>
    <name evidence="2" type="ORF">H4R34_003271</name>
</gene>
<dbReference type="Gene3D" id="1.10.287.130">
    <property type="match status" value="1"/>
</dbReference>
<comment type="caution">
    <text evidence="2">The sequence shown here is derived from an EMBL/GenBank/DDBJ whole genome shotgun (WGS) entry which is preliminary data.</text>
</comment>